<keyword evidence="2" id="KW-0539">Nucleus</keyword>
<name>E4X952_OIKDI</name>
<feature type="region of interest" description="Disordered" evidence="3">
    <location>
        <begin position="65"/>
        <end position="99"/>
    </location>
</feature>
<evidence type="ECO:0000256" key="3">
    <source>
        <dbReference type="SAM" id="MobiDB-lite"/>
    </source>
</evidence>
<sequence>MERLNGSTVVLTCRYRQCSAEVIESTSYCHRHILNSKFAPQLGYRLCAYKNGEGKRCKRAVKVSEADLPPEQKESDHNEANEKIQCGRHMSQISPNPECDRRLRDAEYDYPESDPETTREHTPHALASSNALEMRSELRLVLKHQLKIGQNLMKSQLEMTNKKIVQTARGAGRLDFLSHSLTGNEYIVAQMAKKKRYQQFKLPGDKVPEETKHRCNFDDCWDSALPLTDYCQCHIADPSNPNIPFIYQFLPKLEDIILEDAGYSLKTDEELREQHAKLYSTIDWSACNRKTRNEAEESSVNTSRASTPHHFFHDGHMSEASKPGTPNGCFSAMVPPKSEINGFRHEGESNGRVEKMEISKSILGEELFNPDQNFNEKNAVAREASTDVLKSVEKTWTLSESGSSDDDEKPIVKEEYGPIEWEGEKPVFKEGGLGTIIKLDKMQYDINADNPLINPADLAAMEAKKIAMRRPQNSNKSQGLKILPGSSNQTDRGMMIAPNTQQIQLPNGQTAIQIPASQVQSILGANFSSITSIAGDQKGGQVFQLIQGAQGQNIIQQAQLNSSGQMMIPIQQIQPQQIQMPQPITPMASKPKAKSESSSRTHSKTPKQKPSVSQRELKLVNVDFFGAQEPRNRKSSGGNPKPVPSALERLAKKAEERSSSSPVQIQGLFTNLNFYLLSMKEEVKLMVN</sequence>
<evidence type="ECO:0000256" key="1">
    <source>
        <dbReference type="ARBA" id="ARBA00004123"/>
    </source>
</evidence>
<feature type="region of interest" description="Disordered" evidence="3">
    <location>
        <begin position="583"/>
        <end position="613"/>
    </location>
</feature>
<dbReference type="Pfam" id="PF13891">
    <property type="entry name" value="zf-C3HC3H_KANSL2"/>
    <property type="match status" value="1"/>
</dbReference>
<protein>
    <recommendedName>
        <fullName evidence="4">KANL2-like probable zinc-finger domain-containing protein</fullName>
    </recommendedName>
</protein>
<dbReference type="AlphaFoldDB" id="E4X952"/>
<dbReference type="EMBL" id="FN653030">
    <property type="protein sequence ID" value="CBY18981.1"/>
    <property type="molecule type" value="Genomic_DNA"/>
</dbReference>
<evidence type="ECO:0000259" key="4">
    <source>
        <dbReference type="Pfam" id="PF13891"/>
    </source>
</evidence>
<dbReference type="InParanoid" id="E4X952"/>
<comment type="subcellular location">
    <subcellularLocation>
        <location evidence="1">Nucleus</location>
    </subcellularLocation>
</comment>
<dbReference type="Proteomes" id="UP000001307">
    <property type="component" value="Unassembled WGS sequence"/>
</dbReference>
<proteinExistence type="predicted"/>
<feature type="region of interest" description="Disordered" evidence="3">
    <location>
        <begin position="626"/>
        <end position="662"/>
    </location>
</feature>
<organism evidence="5">
    <name type="scientific">Oikopleura dioica</name>
    <name type="common">Tunicate</name>
    <dbReference type="NCBI Taxonomy" id="34765"/>
    <lineage>
        <taxon>Eukaryota</taxon>
        <taxon>Metazoa</taxon>
        <taxon>Chordata</taxon>
        <taxon>Tunicata</taxon>
        <taxon>Appendicularia</taxon>
        <taxon>Copelata</taxon>
        <taxon>Oikopleuridae</taxon>
        <taxon>Oikopleura</taxon>
    </lineage>
</organism>
<keyword evidence="6" id="KW-1185">Reference proteome</keyword>
<evidence type="ECO:0000256" key="2">
    <source>
        <dbReference type="ARBA" id="ARBA00023242"/>
    </source>
</evidence>
<feature type="compositionally biased region" description="Basic and acidic residues" evidence="3">
    <location>
        <begin position="65"/>
        <end position="82"/>
    </location>
</feature>
<evidence type="ECO:0000313" key="6">
    <source>
        <dbReference type="Proteomes" id="UP000001307"/>
    </source>
</evidence>
<reference evidence="5" key="1">
    <citation type="journal article" date="2010" name="Science">
        <title>Plasticity of animal genome architecture unmasked by rapid evolution of a pelagic tunicate.</title>
        <authorList>
            <person name="Denoeud F."/>
            <person name="Henriet S."/>
            <person name="Mungpakdee S."/>
            <person name="Aury J.M."/>
            <person name="Da Silva C."/>
            <person name="Brinkmann H."/>
            <person name="Mikhaleva J."/>
            <person name="Olsen L.C."/>
            <person name="Jubin C."/>
            <person name="Canestro C."/>
            <person name="Bouquet J.M."/>
            <person name="Danks G."/>
            <person name="Poulain J."/>
            <person name="Campsteijn C."/>
            <person name="Adamski M."/>
            <person name="Cross I."/>
            <person name="Yadetie F."/>
            <person name="Muffato M."/>
            <person name="Louis A."/>
            <person name="Butcher S."/>
            <person name="Tsagkogeorga G."/>
            <person name="Konrad A."/>
            <person name="Singh S."/>
            <person name="Jensen M.F."/>
            <person name="Cong E.H."/>
            <person name="Eikeseth-Otteraa H."/>
            <person name="Noel B."/>
            <person name="Anthouard V."/>
            <person name="Porcel B.M."/>
            <person name="Kachouri-Lafond R."/>
            <person name="Nishino A."/>
            <person name="Ugolini M."/>
            <person name="Chourrout P."/>
            <person name="Nishida H."/>
            <person name="Aasland R."/>
            <person name="Huzurbazar S."/>
            <person name="Westhof E."/>
            <person name="Delsuc F."/>
            <person name="Lehrach H."/>
            <person name="Reinhardt R."/>
            <person name="Weissenbach J."/>
            <person name="Roy S.W."/>
            <person name="Artiguenave F."/>
            <person name="Postlethwait J.H."/>
            <person name="Manak J.R."/>
            <person name="Thompson E.M."/>
            <person name="Jaillon O."/>
            <person name="Du Pasquier L."/>
            <person name="Boudinot P."/>
            <person name="Liberles D.A."/>
            <person name="Volff J.N."/>
            <person name="Philippe H."/>
            <person name="Lenhard B."/>
            <person name="Roest Crollius H."/>
            <person name="Wincker P."/>
            <person name="Chourrout D."/>
        </authorList>
    </citation>
    <scope>NUCLEOTIDE SEQUENCE [LARGE SCALE GENOMIC DNA]</scope>
</reference>
<feature type="compositionally biased region" description="Basic and acidic residues" evidence="3">
    <location>
        <begin position="649"/>
        <end position="658"/>
    </location>
</feature>
<feature type="domain" description="KANL2-like probable zinc-finger" evidence="4">
    <location>
        <begin position="13"/>
        <end position="66"/>
    </location>
</feature>
<accession>E4X952</accession>
<dbReference type="OrthoDB" id="10489937at2759"/>
<gene>
    <name evidence="5" type="ORF">GSOID_T00004399001</name>
</gene>
<evidence type="ECO:0000313" key="5">
    <source>
        <dbReference type="EMBL" id="CBY18981.1"/>
    </source>
</evidence>
<dbReference type="InterPro" id="IPR025927">
    <property type="entry name" value="Znf_KANL2-like"/>
</dbReference>
<dbReference type="GO" id="GO:0005634">
    <property type="term" value="C:nucleus"/>
    <property type="evidence" value="ECO:0007669"/>
    <property type="project" value="UniProtKB-SubCell"/>
</dbReference>